<evidence type="ECO:0000256" key="9">
    <source>
        <dbReference type="ARBA" id="ARBA00023163"/>
    </source>
</evidence>
<dbReference type="NCBIfam" id="TIGR00335">
    <property type="entry name" value="primase_sml"/>
    <property type="match status" value="1"/>
</dbReference>
<dbReference type="EC" id="2.7.7.-" evidence="10"/>
<evidence type="ECO:0000256" key="3">
    <source>
        <dbReference type="ARBA" id="ARBA00022515"/>
    </source>
</evidence>
<name>A0A0H2SCB4_9AGAM</name>
<dbReference type="STRING" id="27342.A0A0H2SCB4"/>
<keyword evidence="4 10" id="KW-0808">Transferase</keyword>
<evidence type="ECO:0000256" key="4">
    <source>
        <dbReference type="ARBA" id="ARBA00022679"/>
    </source>
</evidence>
<dbReference type="AlphaFoldDB" id="A0A0H2SCB4"/>
<dbReference type="GO" id="GO:0046872">
    <property type="term" value="F:metal ion binding"/>
    <property type="evidence" value="ECO:0007669"/>
    <property type="project" value="UniProtKB-KW"/>
</dbReference>
<dbReference type="PANTHER" id="PTHR10536">
    <property type="entry name" value="DNA PRIMASE SMALL SUBUNIT"/>
    <property type="match status" value="1"/>
</dbReference>
<keyword evidence="2 10" id="KW-0240">DNA-directed RNA polymerase</keyword>
<keyword evidence="6 10" id="KW-0235">DNA replication</keyword>
<dbReference type="GO" id="GO:0003899">
    <property type="term" value="F:DNA-directed RNA polymerase activity"/>
    <property type="evidence" value="ECO:0007669"/>
    <property type="project" value="InterPro"/>
</dbReference>
<evidence type="ECO:0000313" key="12">
    <source>
        <dbReference type="Proteomes" id="UP000053477"/>
    </source>
</evidence>
<gene>
    <name evidence="11" type="ORF">SCHPADRAFT_843672</name>
</gene>
<dbReference type="InParanoid" id="A0A0H2SCB4"/>
<dbReference type="FunCoup" id="A0A0H2SCB4">
    <property type="interactions" value="89"/>
</dbReference>
<sequence>MDVDRDVFYDASDASTMMQFYKRLFPYKSIYTWLNHQHAPQKLFTHREFAFNLPGDVIIRYISFNTMEDMKKEVIRMNPTRFEIGPICTIRPKDRKTRPGALKPLQRELVFDIDMTDYDEIRTCCSGKGICRRCWGFIAAAVKVMDNVLRSNFGYKHILWVYSGRRGIHCWISDEEAMGLTDEQRKSVLGWLEVIKGGKDMTKKVNVRFAGGPLHPSLSNAVESLRGTFPKLILDDQKCFDSKEQTDTLLDLLGDKDIALKLRKRWLKRPRSSSEKWSDIKDEVVSQAQELGKKPADAPLYKAVEDIVLQYTYPRMDSEVSKHRNHLLKSPFCVHPGTGRVCVPVDPENVENFDPERVPTVDQLLKELDAVGTKDVAMSEDGTPQHAGSDWEKTSLKPYVDILDAHVRGLMEISRLKRRQNGGDASLEY</sequence>
<accession>A0A0H2SCB4</accession>
<keyword evidence="7" id="KW-0479">Metal-binding</keyword>
<evidence type="ECO:0000256" key="8">
    <source>
        <dbReference type="ARBA" id="ARBA00022833"/>
    </source>
</evidence>
<dbReference type="InterPro" id="IPR014052">
    <property type="entry name" value="DNA_primase_ssu_euk/arc"/>
</dbReference>
<keyword evidence="8" id="KW-0862">Zinc</keyword>
<keyword evidence="3 10" id="KW-0639">Primosome</keyword>
<dbReference type="Gene3D" id="3.90.920.10">
    <property type="entry name" value="DNA primase, PRIM domain"/>
    <property type="match status" value="1"/>
</dbReference>
<evidence type="ECO:0000256" key="10">
    <source>
        <dbReference type="RuleBase" id="RU003514"/>
    </source>
</evidence>
<evidence type="ECO:0000256" key="2">
    <source>
        <dbReference type="ARBA" id="ARBA00022478"/>
    </source>
</evidence>
<evidence type="ECO:0000256" key="6">
    <source>
        <dbReference type="ARBA" id="ARBA00022705"/>
    </source>
</evidence>
<reference evidence="11 12" key="1">
    <citation type="submission" date="2015-04" db="EMBL/GenBank/DDBJ databases">
        <title>Complete genome sequence of Schizopora paradoxa KUC8140, a cosmopolitan wood degrader in East Asia.</title>
        <authorList>
            <consortium name="DOE Joint Genome Institute"/>
            <person name="Min B."/>
            <person name="Park H."/>
            <person name="Jang Y."/>
            <person name="Kim J.-J."/>
            <person name="Kim K.H."/>
            <person name="Pangilinan J."/>
            <person name="Lipzen A."/>
            <person name="Riley R."/>
            <person name="Grigoriev I.V."/>
            <person name="Spatafora J.W."/>
            <person name="Choi I.-G."/>
        </authorList>
    </citation>
    <scope>NUCLEOTIDE SEQUENCE [LARGE SCALE GENOMIC DNA]</scope>
    <source>
        <strain evidence="11 12">KUC8140</strain>
    </source>
</reference>
<dbReference type="SUPFAM" id="SSF56747">
    <property type="entry name" value="Prim-pol domain"/>
    <property type="match status" value="1"/>
</dbReference>
<dbReference type="GO" id="GO:0005658">
    <property type="term" value="C:alpha DNA polymerase:primase complex"/>
    <property type="evidence" value="ECO:0007669"/>
    <property type="project" value="UniProtKB-ARBA"/>
</dbReference>
<evidence type="ECO:0000256" key="7">
    <source>
        <dbReference type="ARBA" id="ARBA00022723"/>
    </source>
</evidence>
<dbReference type="OrthoDB" id="19606at2759"/>
<dbReference type="FunFam" id="3.90.920.10:FF:000003">
    <property type="entry name" value="DNA primase"/>
    <property type="match status" value="1"/>
</dbReference>
<comment type="similarity">
    <text evidence="1 10">Belongs to the eukaryotic-type primase small subunit family.</text>
</comment>
<organism evidence="11 12">
    <name type="scientific">Schizopora paradoxa</name>
    <dbReference type="NCBI Taxonomy" id="27342"/>
    <lineage>
        <taxon>Eukaryota</taxon>
        <taxon>Fungi</taxon>
        <taxon>Dikarya</taxon>
        <taxon>Basidiomycota</taxon>
        <taxon>Agaricomycotina</taxon>
        <taxon>Agaricomycetes</taxon>
        <taxon>Hymenochaetales</taxon>
        <taxon>Schizoporaceae</taxon>
        <taxon>Schizopora</taxon>
    </lineage>
</organism>
<dbReference type="Pfam" id="PF01896">
    <property type="entry name" value="DNA_primase_S"/>
    <property type="match status" value="1"/>
</dbReference>
<evidence type="ECO:0000256" key="5">
    <source>
        <dbReference type="ARBA" id="ARBA00022695"/>
    </source>
</evidence>
<dbReference type="CDD" id="cd04860">
    <property type="entry name" value="AE_Prim_S"/>
    <property type="match status" value="1"/>
</dbReference>
<keyword evidence="9" id="KW-0804">Transcription</keyword>
<dbReference type="EMBL" id="KQ085887">
    <property type="protein sequence ID" value="KLO19383.1"/>
    <property type="molecule type" value="Genomic_DNA"/>
</dbReference>
<proteinExistence type="inferred from homology"/>
<evidence type="ECO:0000256" key="1">
    <source>
        <dbReference type="ARBA" id="ARBA00009762"/>
    </source>
</evidence>
<keyword evidence="12" id="KW-1185">Reference proteome</keyword>
<protein>
    <recommendedName>
        <fullName evidence="10">DNA primase</fullName>
        <ecNumber evidence="10">2.7.7.-</ecNumber>
    </recommendedName>
</protein>
<dbReference type="InterPro" id="IPR002755">
    <property type="entry name" value="DNA_primase_S"/>
</dbReference>
<evidence type="ECO:0000313" key="11">
    <source>
        <dbReference type="EMBL" id="KLO19383.1"/>
    </source>
</evidence>
<dbReference type="Proteomes" id="UP000053477">
    <property type="component" value="Unassembled WGS sequence"/>
</dbReference>
<dbReference type="GO" id="GO:0006269">
    <property type="term" value="P:DNA replication, synthesis of primer"/>
    <property type="evidence" value="ECO:0007669"/>
    <property type="project" value="UniProtKB-KW"/>
</dbReference>
<keyword evidence="5" id="KW-0548">Nucleotidyltransferase</keyword>